<dbReference type="Proteomes" id="UP000275078">
    <property type="component" value="Unassembled WGS sequence"/>
</dbReference>
<organism evidence="1 2">
    <name type="scientific">Ascobolus immersus RN42</name>
    <dbReference type="NCBI Taxonomy" id="1160509"/>
    <lineage>
        <taxon>Eukaryota</taxon>
        <taxon>Fungi</taxon>
        <taxon>Dikarya</taxon>
        <taxon>Ascomycota</taxon>
        <taxon>Pezizomycotina</taxon>
        <taxon>Pezizomycetes</taxon>
        <taxon>Pezizales</taxon>
        <taxon>Ascobolaceae</taxon>
        <taxon>Ascobolus</taxon>
    </lineage>
</organism>
<sequence>MPITFRVATHDASKVKAYGTYADAKKLYTALNNEYQDTHKLWLCSLDSYRGPIPDSSNNSSFPISKIAPQVKSGLVQTIFSAYSDHHHLILRPDDLWISIISQFALYLENTEHSEALRKWFTDSAPGEKKEIVVEVNHLSEMPRAFRAKLDEVVLDKQLIPWITPDFTTTTEQDREVASYLLMCSLKNYFTYRSTQMCGIPSVTLLGEKRDYEEILRRIDFIDKFGQEDLSRWAKLLRAVLQKAFIDAFDMEDEESKAKVVDTWSKVAHHRRGSGMSSISGWVTAFTFFGKKGTSVMKPSRSRRSRGPFGGEDDDLAAGLLGTGDQFGEVDTKFIAPGVSEVEIEVHLLSKKNPVKMKAIAGVVGIGRAALVGSEDEAGIKLSTDSADDDTVFPVSAWWLVEQDPKD</sequence>
<dbReference type="PANTHER" id="PTHR31252:SF11">
    <property type="entry name" value="DUF4419 DOMAIN-CONTAINING PROTEIN"/>
    <property type="match status" value="1"/>
</dbReference>
<evidence type="ECO:0000313" key="2">
    <source>
        <dbReference type="Proteomes" id="UP000275078"/>
    </source>
</evidence>
<gene>
    <name evidence="1" type="ORF">BJ508DRAFT_417938</name>
</gene>
<dbReference type="PANTHER" id="PTHR31252">
    <property type="entry name" value="DUF4419 DOMAIN-CONTAINING PROTEIN"/>
    <property type="match status" value="1"/>
</dbReference>
<dbReference type="Pfam" id="PF14388">
    <property type="entry name" value="DUF4419"/>
    <property type="match status" value="1"/>
</dbReference>
<name>A0A3N4HQ59_ASCIM</name>
<dbReference type="STRING" id="1160509.A0A3N4HQ59"/>
<proteinExistence type="predicted"/>
<evidence type="ECO:0000313" key="1">
    <source>
        <dbReference type="EMBL" id="RPA75849.1"/>
    </source>
</evidence>
<accession>A0A3N4HQ59</accession>
<protein>
    <submittedName>
        <fullName evidence="1">Uncharacterized protein</fullName>
    </submittedName>
</protein>
<dbReference type="OrthoDB" id="9978173at2759"/>
<keyword evidence="2" id="KW-1185">Reference proteome</keyword>
<dbReference type="EMBL" id="ML119756">
    <property type="protein sequence ID" value="RPA75849.1"/>
    <property type="molecule type" value="Genomic_DNA"/>
</dbReference>
<reference evidence="1 2" key="1">
    <citation type="journal article" date="2018" name="Nat. Ecol. Evol.">
        <title>Pezizomycetes genomes reveal the molecular basis of ectomycorrhizal truffle lifestyle.</title>
        <authorList>
            <person name="Murat C."/>
            <person name="Payen T."/>
            <person name="Noel B."/>
            <person name="Kuo A."/>
            <person name="Morin E."/>
            <person name="Chen J."/>
            <person name="Kohler A."/>
            <person name="Krizsan K."/>
            <person name="Balestrini R."/>
            <person name="Da Silva C."/>
            <person name="Montanini B."/>
            <person name="Hainaut M."/>
            <person name="Levati E."/>
            <person name="Barry K.W."/>
            <person name="Belfiori B."/>
            <person name="Cichocki N."/>
            <person name="Clum A."/>
            <person name="Dockter R.B."/>
            <person name="Fauchery L."/>
            <person name="Guy J."/>
            <person name="Iotti M."/>
            <person name="Le Tacon F."/>
            <person name="Lindquist E.A."/>
            <person name="Lipzen A."/>
            <person name="Malagnac F."/>
            <person name="Mello A."/>
            <person name="Molinier V."/>
            <person name="Miyauchi S."/>
            <person name="Poulain J."/>
            <person name="Riccioni C."/>
            <person name="Rubini A."/>
            <person name="Sitrit Y."/>
            <person name="Splivallo R."/>
            <person name="Traeger S."/>
            <person name="Wang M."/>
            <person name="Zifcakova L."/>
            <person name="Wipf D."/>
            <person name="Zambonelli A."/>
            <person name="Paolocci F."/>
            <person name="Nowrousian M."/>
            <person name="Ottonello S."/>
            <person name="Baldrian P."/>
            <person name="Spatafora J.W."/>
            <person name="Henrissat B."/>
            <person name="Nagy L.G."/>
            <person name="Aury J.M."/>
            <person name="Wincker P."/>
            <person name="Grigoriev I.V."/>
            <person name="Bonfante P."/>
            <person name="Martin F.M."/>
        </authorList>
    </citation>
    <scope>NUCLEOTIDE SEQUENCE [LARGE SCALE GENOMIC DNA]</scope>
    <source>
        <strain evidence="1 2">RN42</strain>
    </source>
</reference>
<dbReference type="InterPro" id="IPR025533">
    <property type="entry name" value="DUF4419"/>
</dbReference>
<dbReference type="AlphaFoldDB" id="A0A3N4HQ59"/>